<name>A0A1R1YG97_9FUNG</name>
<proteinExistence type="predicted"/>
<sequence length="1218" mass="135390">MPKSANLANSRHNAHESNKKSKSNFFGNYMLLHTIGEGEFAKVKLALHRDTGEEGIDHRYIVKLHDIIETDRYIGLVLEYASGGELFEHILAHRYLRERDACRLFAQLISAVSCLHHNKIVHRDLKLENLLLDWHRNIKVTDFGFANQFDPENGEYMSTSCGSPCYAAPEVVVSDGMYAGTSVDVWSCGVILYAMLAGYLPFDDDPSNPEGDNINQLYKYILSTQLVFPDHISQSASSLLKRMLVSNPAQRATMAEVRSHEWLEPYSHFFKDIEAEDPHSTSISDLPSLPKIENTSSQASEISRTQKTTSPHTFSITIDENQNQIVPETDLILSPNTYFKLPNLTDPNIHLSKFNEVTEDSLAASHVLAPITKTTTSLIRNASFDDFNYYKKSTSNHHPDKITNSLTPKNATHTNPKKIETTKNNIHFASVAPQQKSFSEPINYSSPPHLSTPTDSGDNQDFGELMKIILRKKDSYNNENNKIIPGLTKNKSYDSVNSHLSTKPKSRKSDSNLANSFYTNSPSDFFNQKDDFFGPDLNLNLLASSNPVSPVNYHDGQSEKDLQSKLNEIKDIQHPEKFFSKTQLGNHLDSPNFSRTHISSDEPNSLRTRTGDAQSPLLNLSLESSPNSNRIHKSPNDSHNQKLSSIEKPSHSQNNDDLRLNIPPFNDALSSNLKKDTSENLGVKIGAGIASQPIKSRNGSNRNSGISGKRVLNWVTGQSKKNNRNSLKSSEIFSANPFSQDRNLSQSKAKADGNSSLSASEKNIQRNDYYSNNLSAFANSDPYSSRINNPEVQKFITEGPQILLQMRTHRGAIDPLCISSMPPSELFQRVLQTLDNLGFIVISTQGLSARVLRPKISDKSLLKPIVIGATYQFNLPSDSKATINEKENVYKHKLGSSPKLSSNISESSFVIYDSPPLSNNSQNTPKETEATGNATDSPYVIIPSVIKTKATPVAPSHATTPVDGSSLDRGIHSGFIPSNKYKNENQLSFNISDKFKLLKRALTKSGTKNSSVKDIQPDPLDYSQSYDINPEAGMKMLSTNYFTQGSPLLSNPKEITPMSNNIISSNKPPVSEGIVTTPINKYVPSKCAPVPPPYGQSHLDSNGEVQFNVEVCKLKNLSHLFVVVLSRRKGSAWSYKYLYHLFIENLGLKKYDVYIDNPYASIIVPLSNVTVSPKIPTTHTGRQFNDISKNPNPININSYIPTQESNLSSSSYPVITNN</sequence>
<gene>
    <name evidence="7" type="ORF">AYI70_g564</name>
</gene>
<dbReference type="Gene3D" id="3.30.310.80">
    <property type="entry name" value="Kinase associated domain 1, KA1"/>
    <property type="match status" value="1"/>
</dbReference>
<dbReference type="Gene3D" id="1.10.510.10">
    <property type="entry name" value="Transferase(Phosphotransferase) domain 1"/>
    <property type="match status" value="1"/>
</dbReference>
<dbReference type="AlphaFoldDB" id="A0A1R1YG97"/>
<dbReference type="Proteomes" id="UP000187283">
    <property type="component" value="Unassembled WGS sequence"/>
</dbReference>
<feature type="compositionally biased region" description="Polar residues" evidence="4">
    <location>
        <begin position="916"/>
        <end position="934"/>
    </location>
</feature>
<evidence type="ECO:0000259" key="5">
    <source>
        <dbReference type="PROSITE" id="PS50011"/>
    </source>
</evidence>
<dbReference type="SUPFAM" id="SSF56112">
    <property type="entry name" value="Protein kinase-like (PK-like)"/>
    <property type="match status" value="1"/>
</dbReference>
<keyword evidence="8" id="KW-1185">Reference proteome</keyword>
<feature type="compositionally biased region" description="Low complexity" evidence="4">
    <location>
        <begin position="694"/>
        <end position="710"/>
    </location>
</feature>
<feature type="compositionally biased region" description="Polar residues" evidence="4">
    <location>
        <begin position="731"/>
        <end position="762"/>
    </location>
</feature>
<keyword evidence="7" id="KW-0808">Transferase</keyword>
<dbReference type="GO" id="GO:0035556">
    <property type="term" value="P:intracellular signal transduction"/>
    <property type="evidence" value="ECO:0007669"/>
    <property type="project" value="TreeGrafter"/>
</dbReference>
<dbReference type="STRING" id="133412.A0A1R1YG97"/>
<evidence type="ECO:0000259" key="6">
    <source>
        <dbReference type="PROSITE" id="PS50032"/>
    </source>
</evidence>
<feature type="binding site" evidence="3">
    <location>
        <position position="63"/>
    </location>
    <ligand>
        <name>ATP</name>
        <dbReference type="ChEBI" id="CHEBI:30616"/>
    </ligand>
</feature>
<accession>A0A1R1YG97</accession>
<evidence type="ECO:0000313" key="8">
    <source>
        <dbReference type="Proteomes" id="UP000187283"/>
    </source>
</evidence>
<feature type="compositionally biased region" description="Polar residues" evidence="4">
    <location>
        <begin position="293"/>
        <end position="311"/>
    </location>
</feature>
<evidence type="ECO:0000256" key="4">
    <source>
        <dbReference type="SAM" id="MobiDB-lite"/>
    </source>
</evidence>
<dbReference type="EMBL" id="LSSN01000092">
    <property type="protein sequence ID" value="OMJ25919.1"/>
    <property type="molecule type" value="Genomic_DNA"/>
</dbReference>
<dbReference type="InterPro" id="IPR001772">
    <property type="entry name" value="KA1_dom"/>
</dbReference>
<dbReference type="PROSITE" id="PS00108">
    <property type="entry name" value="PROTEIN_KINASE_ST"/>
    <property type="match status" value="1"/>
</dbReference>
<dbReference type="Pfam" id="PF02149">
    <property type="entry name" value="KA1"/>
    <property type="match status" value="1"/>
</dbReference>
<feature type="region of interest" description="Disordered" evidence="4">
    <location>
        <begin position="437"/>
        <end position="459"/>
    </location>
</feature>
<dbReference type="InterPro" id="IPR008271">
    <property type="entry name" value="Ser/Thr_kinase_AS"/>
</dbReference>
<dbReference type="InterPro" id="IPR017441">
    <property type="entry name" value="Protein_kinase_ATP_BS"/>
</dbReference>
<comment type="caution">
    <text evidence="7">The sequence shown here is derived from an EMBL/GenBank/DDBJ whole genome shotgun (WGS) entry which is preliminary data.</text>
</comment>
<feature type="domain" description="Protein kinase" evidence="5">
    <location>
        <begin position="1"/>
        <end position="263"/>
    </location>
</feature>
<feature type="region of interest" description="Disordered" evidence="4">
    <location>
        <begin position="915"/>
        <end position="934"/>
    </location>
</feature>
<dbReference type="FunFam" id="1.10.510.10:FF:000571">
    <property type="entry name" value="Maternal embryonic leucine zipper kinase"/>
    <property type="match status" value="1"/>
</dbReference>
<feature type="compositionally biased region" description="Low complexity" evidence="4">
    <location>
        <begin position="615"/>
        <end position="629"/>
    </location>
</feature>
<dbReference type="InterPro" id="IPR011009">
    <property type="entry name" value="Kinase-like_dom_sf"/>
</dbReference>
<feature type="compositionally biased region" description="Polar residues" evidence="4">
    <location>
        <begin position="402"/>
        <end position="414"/>
    </location>
</feature>
<dbReference type="SMART" id="SM00220">
    <property type="entry name" value="S_TKc"/>
    <property type="match status" value="1"/>
</dbReference>
<organism evidence="7 8">
    <name type="scientific">Smittium culicis</name>
    <dbReference type="NCBI Taxonomy" id="133412"/>
    <lineage>
        <taxon>Eukaryota</taxon>
        <taxon>Fungi</taxon>
        <taxon>Fungi incertae sedis</taxon>
        <taxon>Zoopagomycota</taxon>
        <taxon>Kickxellomycotina</taxon>
        <taxon>Harpellomycetes</taxon>
        <taxon>Harpellales</taxon>
        <taxon>Legeriomycetaceae</taxon>
        <taxon>Smittium</taxon>
    </lineage>
</organism>
<dbReference type="PROSITE" id="PS50032">
    <property type="entry name" value="KA1"/>
    <property type="match status" value="1"/>
</dbReference>
<feature type="region of interest" description="Disordered" evidence="4">
    <location>
        <begin position="692"/>
        <end position="762"/>
    </location>
</feature>
<feature type="compositionally biased region" description="Basic and acidic residues" evidence="4">
    <location>
        <begin position="648"/>
        <end position="659"/>
    </location>
</feature>
<evidence type="ECO:0000313" key="7">
    <source>
        <dbReference type="EMBL" id="OMJ25919.1"/>
    </source>
</evidence>
<feature type="region of interest" description="Disordered" evidence="4">
    <location>
        <begin position="394"/>
        <end position="417"/>
    </location>
</feature>
<dbReference type="PANTHER" id="PTHR24346">
    <property type="entry name" value="MAP/MICROTUBULE AFFINITY-REGULATING KINASE"/>
    <property type="match status" value="1"/>
</dbReference>
<keyword evidence="1 3" id="KW-0547">Nucleotide-binding</keyword>
<evidence type="ECO:0000256" key="3">
    <source>
        <dbReference type="PROSITE-ProRule" id="PRU10141"/>
    </source>
</evidence>
<dbReference type="GO" id="GO:0005524">
    <property type="term" value="F:ATP binding"/>
    <property type="evidence" value="ECO:0007669"/>
    <property type="project" value="UniProtKB-UniRule"/>
</dbReference>
<dbReference type="PROSITE" id="PS50011">
    <property type="entry name" value="PROTEIN_KINASE_DOM"/>
    <property type="match status" value="1"/>
</dbReference>
<keyword evidence="7" id="KW-0418">Kinase</keyword>
<dbReference type="GO" id="GO:0004674">
    <property type="term" value="F:protein serine/threonine kinase activity"/>
    <property type="evidence" value="ECO:0007669"/>
    <property type="project" value="TreeGrafter"/>
</dbReference>
<feature type="region of interest" description="Disordered" evidence="4">
    <location>
        <begin position="478"/>
        <end position="514"/>
    </location>
</feature>
<reference evidence="7 8" key="1">
    <citation type="submission" date="2017-01" db="EMBL/GenBank/DDBJ databases">
        <authorList>
            <person name="Mah S.A."/>
            <person name="Swanson W.J."/>
            <person name="Moy G.W."/>
            <person name="Vacquier V.D."/>
        </authorList>
    </citation>
    <scope>NUCLEOTIDE SEQUENCE [LARGE SCALE GENOMIC DNA]</scope>
    <source>
        <strain evidence="7 8">GSMNP</strain>
    </source>
</reference>
<feature type="domain" description="KA1" evidence="6">
    <location>
        <begin position="1098"/>
        <end position="1148"/>
    </location>
</feature>
<dbReference type="OrthoDB" id="193931at2759"/>
<feature type="region of interest" description="Disordered" evidence="4">
    <location>
        <begin position="278"/>
        <end position="311"/>
    </location>
</feature>
<feature type="region of interest" description="Disordered" evidence="4">
    <location>
        <begin position="1"/>
        <end position="20"/>
    </location>
</feature>
<dbReference type="GO" id="GO:0005737">
    <property type="term" value="C:cytoplasm"/>
    <property type="evidence" value="ECO:0007669"/>
    <property type="project" value="TreeGrafter"/>
</dbReference>
<feature type="compositionally biased region" description="Polar residues" evidence="4">
    <location>
        <begin position="1"/>
        <end position="11"/>
    </location>
</feature>
<dbReference type="Pfam" id="PF00069">
    <property type="entry name" value="Pkinase"/>
    <property type="match status" value="1"/>
</dbReference>
<feature type="compositionally biased region" description="Polar residues" evidence="4">
    <location>
        <begin position="581"/>
        <end position="613"/>
    </location>
</feature>
<dbReference type="InterPro" id="IPR000719">
    <property type="entry name" value="Prot_kinase_dom"/>
</dbReference>
<keyword evidence="2 3" id="KW-0067">ATP-binding</keyword>
<evidence type="ECO:0000256" key="1">
    <source>
        <dbReference type="ARBA" id="ARBA00022741"/>
    </source>
</evidence>
<evidence type="ECO:0000256" key="2">
    <source>
        <dbReference type="ARBA" id="ARBA00022840"/>
    </source>
</evidence>
<feature type="region of interest" description="Disordered" evidence="4">
    <location>
        <begin position="581"/>
        <end position="663"/>
    </location>
</feature>
<protein>
    <submittedName>
        <fullName evidence="7">Fatty acyl-CoA synthetase and RNA processing-associated kinase 1</fullName>
    </submittedName>
</protein>
<dbReference type="PROSITE" id="PS00107">
    <property type="entry name" value="PROTEIN_KINASE_ATP"/>
    <property type="match status" value="1"/>
</dbReference>
<feature type="compositionally biased region" description="Polar residues" evidence="4">
    <location>
        <begin position="489"/>
        <end position="503"/>
    </location>
</feature>
<dbReference type="PANTHER" id="PTHR24346:SF110">
    <property type="entry name" value="NON-SPECIFIC SERINE_THREONINE PROTEIN KINASE"/>
    <property type="match status" value="1"/>
</dbReference>